<dbReference type="Gene3D" id="3.40.640.10">
    <property type="entry name" value="Type I PLP-dependent aspartate aminotransferase-like (Major domain)"/>
    <property type="match status" value="1"/>
</dbReference>
<organism evidence="17 18">
    <name type="scientific">Albidovulum salinarum</name>
    <dbReference type="NCBI Taxonomy" id="2984153"/>
    <lineage>
        <taxon>Bacteria</taxon>
        <taxon>Pseudomonadati</taxon>
        <taxon>Pseudomonadota</taxon>
        <taxon>Alphaproteobacteria</taxon>
        <taxon>Rhodobacterales</taxon>
        <taxon>Paracoccaceae</taxon>
        <taxon>Albidovulum</taxon>
    </lineage>
</organism>
<keyword evidence="6 15" id="KW-0808">Transferase</keyword>
<dbReference type="InterPro" id="IPR015421">
    <property type="entry name" value="PyrdxlP-dep_Trfase_major"/>
</dbReference>
<evidence type="ECO:0000256" key="13">
    <source>
        <dbReference type="ARBA" id="ARBA00047654"/>
    </source>
</evidence>
<feature type="domain" description="Aminotransferase class I/classII large" evidence="16">
    <location>
        <begin position="47"/>
        <end position="390"/>
    </location>
</feature>
<dbReference type="EMBL" id="JAOVQO010000017">
    <property type="protein sequence ID" value="MCU9849744.1"/>
    <property type="molecule type" value="Genomic_DNA"/>
</dbReference>
<dbReference type="PANTHER" id="PTHR13693:SF102">
    <property type="entry name" value="2-AMINO-3-KETOBUTYRATE COENZYME A LIGASE, MITOCHONDRIAL"/>
    <property type="match status" value="1"/>
</dbReference>
<comment type="catalytic activity">
    <reaction evidence="13 15">
        <text>succinyl-CoA + glycine + H(+) = 5-aminolevulinate + CO2 + CoA</text>
        <dbReference type="Rhea" id="RHEA:12921"/>
        <dbReference type="ChEBI" id="CHEBI:15378"/>
        <dbReference type="ChEBI" id="CHEBI:16526"/>
        <dbReference type="ChEBI" id="CHEBI:57287"/>
        <dbReference type="ChEBI" id="CHEBI:57292"/>
        <dbReference type="ChEBI" id="CHEBI:57305"/>
        <dbReference type="ChEBI" id="CHEBI:356416"/>
        <dbReference type="EC" id="2.3.1.37"/>
    </reaction>
</comment>
<comment type="cofactor">
    <cofactor evidence="1 14">
        <name>pyridoxal 5'-phosphate</name>
        <dbReference type="ChEBI" id="CHEBI:597326"/>
    </cofactor>
</comment>
<evidence type="ECO:0000256" key="9">
    <source>
        <dbReference type="ARBA" id="ARBA00023315"/>
    </source>
</evidence>
<evidence type="ECO:0000256" key="4">
    <source>
        <dbReference type="ARBA" id="ARBA00011738"/>
    </source>
</evidence>
<evidence type="ECO:0000259" key="16">
    <source>
        <dbReference type="Pfam" id="PF00155"/>
    </source>
</evidence>
<keyword evidence="9 15" id="KW-0012">Acyltransferase</keyword>
<comment type="caution">
    <text evidence="17">The sequence shown here is derived from an EMBL/GenBank/DDBJ whole genome shotgun (WGS) entry which is preliminary data.</text>
</comment>
<evidence type="ECO:0000256" key="1">
    <source>
        <dbReference type="ARBA" id="ARBA00001933"/>
    </source>
</evidence>
<keyword evidence="8 15" id="KW-0350">Heme biosynthesis</keyword>
<name>A0ABT2X8P2_9RHOB</name>
<dbReference type="Proteomes" id="UP001209535">
    <property type="component" value="Unassembled WGS sequence"/>
</dbReference>
<reference evidence="17 18" key="1">
    <citation type="submission" date="2022-10" db="EMBL/GenBank/DDBJ databases">
        <title>Defluviimonas sp. nov., isolated from ocean surface sediments.</title>
        <authorList>
            <person name="He W."/>
            <person name="Wang L."/>
            <person name="Zhang D.-F."/>
        </authorList>
    </citation>
    <scope>NUCLEOTIDE SEQUENCE [LARGE SCALE GENOMIC DNA]</scope>
    <source>
        <strain evidence="17 18">WL0024</strain>
    </source>
</reference>
<evidence type="ECO:0000256" key="14">
    <source>
        <dbReference type="RuleBase" id="RU003693"/>
    </source>
</evidence>
<dbReference type="Gene3D" id="3.90.1150.10">
    <property type="entry name" value="Aspartate Aminotransferase, domain 1"/>
    <property type="match status" value="1"/>
</dbReference>
<dbReference type="NCBIfam" id="TIGR01821">
    <property type="entry name" value="5aminolev_synth"/>
    <property type="match status" value="1"/>
</dbReference>
<evidence type="ECO:0000256" key="15">
    <source>
        <dbReference type="RuleBase" id="RU910713"/>
    </source>
</evidence>
<dbReference type="InterPro" id="IPR050087">
    <property type="entry name" value="AON_synthase_class-II"/>
</dbReference>
<sequence length="407" mass="44629">MDYEAQLDAALSRLHEEGRYRTFIDIERQKGQYPKAVWRRPDGTQKDITVWCGNDYLGMGQHPAVLGAMHEALESTGAGSGGTRNISGTTIYHKALEAELADLHRKEAALVFTSAYIANDATLSTLPKLFPGLIIYSDELNHASMIEGIRRNGGAKRVFRHNDLAHLRELLEADDPAAPKLIAFESVYSMDGDICPMEAICDLAREFGALTYLDEVHAVGMYGPRGGGVAEKLGLMGRIDIINATLAKAYGVMGGYIAATAKMVDAIRSYAPGFIFTTSIPPAVAAGAAASVRHLKTDQSLRDKQQEHARVLKTRLKALGLPIIDHGTHIVPVHVGHPVHCKKISDMLLQDYGIYVQPINFPTVPRGTERLRFTPSPVHSMDDIDRLVRAMDKLWSHCALNRAELTA</sequence>
<evidence type="ECO:0000313" key="17">
    <source>
        <dbReference type="EMBL" id="MCU9849744.1"/>
    </source>
</evidence>
<dbReference type="InterPro" id="IPR001917">
    <property type="entry name" value="Aminotrans_II_pyridoxalP_BS"/>
</dbReference>
<evidence type="ECO:0000256" key="2">
    <source>
        <dbReference type="ARBA" id="ARBA00005029"/>
    </source>
</evidence>
<dbReference type="CDD" id="cd06454">
    <property type="entry name" value="KBL_like"/>
    <property type="match status" value="1"/>
</dbReference>
<proteinExistence type="inferred from homology"/>
<dbReference type="Pfam" id="PF00155">
    <property type="entry name" value="Aminotran_1_2"/>
    <property type="match status" value="1"/>
</dbReference>
<dbReference type="InterPro" id="IPR010961">
    <property type="entry name" value="4pyrrol_synth_NH2levulA_synth"/>
</dbReference>
<dbReference type="PANTHER" id="PTHR13693">
    <property type="entry name" value="CLASS II AMINOTRANSFERASE/8-AMINO-7-OXONONANOATE SYNTHASE"/>
    <property type="match status" value="1"/>
</dbReference>
<evidence type="ECO:0000256" key="12">
    <source>
        <dbReference type="ARBA" id="ARBA00032773"/>
    </source>
</evidence>
<gene>
    <name evidence="17" type="primary">hemA</name>
    <name evidence="17" type="ORF">OEZ60_17220</name>
</gene>
<evidence type="ECO:0000256" key="8">
    <source>
        <dbReference type="ARBA" id="ARBA00023133"/>
    </source>
</evidence>
<evidence type="ECO:0000256" key="5">
    <source>
        <dbReference type="ARBA" id="ARBA00013257"/>
    </source>
</evidence>
<keyword evidence="7 14" id="KW-0663">Pyridoxal phosphate</keyword>
<comment type="similarity">
    <text evidence="3 14">Belongs to the class-II pyridoxal-phosphate-dependent aminotransferase family.</text>
</comment>
<keyword evidence="18" id="KW-1185">Reference proteome</keyword>
<dbReference type="InterPro" id="IPR004839">
    <property type="entry name" value="Aminotransferase_I/II_large"/>
</dbReference>
<dbReference type="SUPFAM" id="SSF53383">
    <property type="entry name" value="PLP-dependent transferases"/>
    <property type="match status" value="1"/>
</dbReference>
<evidence type="ECO:0000256" key="11">
    <source>
        <dbReference type="ARBA" id="ARBA00031945"/>
    </source>
</evidence>
<evidence type="ECO:0000256" key="7">
    <source>
        <dbReference type="ARBA" id="ARBA00022898"/>
    </source>
</evidence>
<dbReference type="GO" id="GO:0003870">
    <property type="term" value="F:5-aminolevulinate synthase activity"/>
    <property type="evidence" value="ECO:0007669"/>
    <property type="project" value="UniProtKB-EC"/>
</dbReference>
<evidence type="ECO:0000313" key="18">
    <source>
        <dbReference type="Proteomes" id="UP001209535"/>
    </source>
</evidence>
<dbReference type="InterPro" id="IPR015424">
    <property type="entry name" value="PyrdxlP-dep_Trfase"/>
</dbReference>
<dbReference type="RefSeq" id="WP_263338874.1">
    <property type="nucleotide sequence ID" value="NZ_JAOVQO010000017.1"/>
</dbReference>
<dbReference type="InterPro" id="IPR015422">
    <property type="entry name" value="PyrdxlP-dep_Trfase_small"/>
</dbReference>
<comment type="subunit">
    <text evidence="4">Homodimer.</text>
</comment>
<evidence type="ECO:0000256" key="3">
    <source>
        <dbReference type="ARBA" id="ARBA00008392"/>
    </source>
</evidence>
<accession>A0ABT2X8P2</accession>
<dbReference type="PROSITE" id="PS00599">
    <property type="entry name" value="AA_TRANSFER_CLASS_2"/>
    <property type="match status" value="1"/>
</dbReference>
<protein>
    <recommendedName>
        <fullName evidence="5 15">5-aminolevulinate synthase</fullName>
        <ecNumber evidence="5 15">2.3.1.37</ecNumber>
    </recommendedName>
    <alternativeName>
        <fullName evidence="10 15">5-aminolevulinic acid synthase</fullName>
    </alternativeName>
    <alternativeName>
        <fullName evidence="11 15">Delta-ALA synthase</fullName>
    </alternativeName>
    <alternativeName>
        <fullName evidence="12 15">Delta-aminolevulinate synthase</fullName>
    </alternativeName>
</protein>
<evidence type="ECO:0000256" key="10">
    <source>
        <dbReference type="ARBA" id="ARBA00031691"/>
    </source>
</evidence>
<comment type="pathway">
    <text evidence="2 15">Porphyrin-containing compound metabolism; protoporphyrin-IX biosynthesis; 5-aminolevulinate from glycine: step 1/1.</text>
</comment>
<dbReference type="EC" id="2.3.1.37" evidence="5 15"/>
<evidence type="ECO:0000256" key="6">
    <source>
        <dbReference type="ARBA" id="ARBA00022679"/>
    </source>
</evidence>